<keyword evidence="2" id="KW-1185">Reference proteome</keyword>
<evidence type="ECO:0000313" key="1">
    <source>
        <dbReference type="EMBL" id="KAG0722989.1"/>
    </source>
</evidence>
<accession>A0A8J5CVX0</accession>
<name>A0A8J5CVX0_CHIOP</name>
<comment type="caution">
    <text evidence="1">The sequence shown here is derived from an EMBL/GenBank/DDBJ whole genome shotgun (WGS) entry which is preliminary data.</text>
</comment>
<dbReference type="OrthoDB" id="10050977at2759"/>
<gene>
    <name evidence="1" type="ORF">GWK47_043463</name>
</gene>
<reference evidence="1" key="1">
    <citation type="submission" date="2020-07" db="EMBL/GenBank/DDBJ databases">
        <title>The High-quality genome of the commercially important snow crab, Chionoecetes opilio.</title>
        <authorList>
            <person name="Jeong J.-H."/>
            <person name="Ryu S."/>
        </authorList>
    </citation>
    <scope>NUCLEOTIDE SEQUENCE</scope>
    <source>
        <strain evidence="1">MADBK_172401_WGS</strain>
        <tissue evidence="1">Digestive gland</tissue>
    </source>
</reference>
<organism evidence="1 2">
    <name type="scientific">Chionoecetes opilio</name>
    <name type="common">Atlantic snow crab</name>
    <name type="synonym">Cancer opilio</name>
    <dbReference type="NCBI Taxonomy" id="41210"/>
    <lineage>
        <taxon>Eukaryota</taxon>
        <taxon>Metazoa</taxon>
        <taxon>Ecdysozoa</taxon>
        <taxon>Arthropoda</taxon>
        <taxon>Crustacea</taxon>
        <taxon>Multicrustacea</taxon>
        <taxon>Malacostraca</taxon>
        <taxon>Eumalacostraca</taxon>
        <taxon>Eucarida</taxon>
        <taxon>Decapoda</taxon>
        <taxon>Pleocyemata</taxon>
        <taxon>Brachyura</taxon>
        <taxon>Eubrachyura</taxon>
        <taxon>Majoidea</taxon>
        <taxon>Majidae</taxon>
        <taxon>Chionoecetes</taxon>
    </lineage>
</organism>
<evidence type="ECO:0000313" key="2">
    <source>
        <dbReference type="Proteomes" id="UP000770661"/>
    </source>
</evidence>
<sequence length="146" mass="16336">MKGLFDGHSNPSLFKLSFVRLLNPNEKVDPGEIKTVVEPQNRLSWTPQKAAAQMKTKRMIFFNALMSPGPIATEGTNFTRLSKKRGKSLRVDVQRSRGTSCWSCSLHFFVRWVDVLVKYSTAIPSSAAVERLLSHGADIMKAKRGV</sequence>
<dbReference type="EMBL" id="JACEEZ010008821">
    <property type="protein sequence ID" value="KAG0722989.1"/>
    <property type="molecule type" value="Genomic_DNA"/>
</dbReference>
<dbReference type="Proteomes" id="UP000770661">
    <property type="component" value="Unassembled WGS sequence"/>
</dbReference>
<proteinExistence type="predicted"/>
<protein>
    <submittedName>
        <fullName evidence="1">Uncharacterized protein</fullName>
    </submittedName>
</protein>
<dbReference type="AlphaFoldDB" id="A0A8J5CVX0"/>